<dbReference type="Gene3D" id="3.40.50.1820">
    <property type="entry name" value="alpha/beta hydrolase"/>
    <property type="match status" value="1"/>
</dbReference>
<feature type="signal peptide" evidence="1">
    <location>
        <begin position="1"/>
        <end position="19"/>
    </location>
</feature>
<sequence>MRLAAAVSCGALLVGAVPAAGSATGRPRGALVSVTPVAELDADQVSRYLTRFGLDPSQVRYGVDAKRIVYRTVDPRGRPTSASALVAVPHNSDRTPRHVTWLHGTTAYRGSVASVSDGNDRAAALLFAAAGYLTTAPDYLGLGVGPGAHPYAHARSTVTASVDALRATRQLAGREGRRPDPRVLVTGHSQGGHATMALGQALQQHADPRLRLGGLAPIAGPLRPSALISDALAGRIANGVAYLAYWTVAWNRLYHLYDSPAEAFRDPSVEALFDGDHPNEEIFPRLPATVTELFTPDYLARLEQPAGVLGTALTEADRFCDWRPRVPVRLYASSGDRDVPIQSSAYCRQRLDQHGAHAVLVDLGADVDHGRAPDLALPRILAGFDRS</sequence>
<dbReference type="SUPFAM" id="SSF53474">
    <property type="entry name" value="alpha/beta-Hydrolases"/>
    <property type="match status" value="1"/>
</dbReference>
<organism evidence="2 3">
    <name type="scientific">Actinoplanes aureus</name>
    <dbReference type="NCBI Taxonomy" id="2792083"/>
    <lineage>
        <taxon>Bacteria</taxon>
        <taxon>Bacillati</taxon>
        <taxon>Actinomycetota</taxon>
        <taxon>Actinomycetes</taxon>
        <taxon>Micromonosporales</taxon>
        <taxon>Micromonosporaceae</taxon>
        <taxon>Actinoplanes</taxon>
    </lineage>
</organism>
<dbReference type="PIRSF" id="PIRSF029171">
    <property type="entry name" value="Esterase_LipA"/>
    <property type="match status" value="1"/>
</dbReference>
<gene>
    <name evidence="2" type="ORF">I4J89_23565</name>
</gene>
<dbReference type="AlphaFoldDB" id="A0A931CD97"/>
<evidence type="ECO:0008006" key="4">
    <source>
        <dbReference type="Google" id="ProtNLM"/>
    </source>
</evidence>
<dbReference type="GO" id="GO:0016042">
    <property type="term" value="P:lipid catabolic process"/>
    <property type="evidence" value="ECO:0007669"/>
    <property type="project" value="InterPro"/>
</dbReference>
<accession>A0A931CD97</accession>
<dbReference type="EMBL" id="JADQTO010000011">
    <property type="protein sequence ID" value="MBG0564431.1"/>
    <property type="molecule type" value="Genomic_DNA"/>
</dbReference>
<dbReference type="GO" id="GO:0004806">
    <property type="term" value="F:triacylglycerol lipase activity"/>
    <property type="evidence" value="ECO:0007669"/>
    <property type="project" value="InterPro"/>
</dbReference>
<dbReference type="PANTHER" id="PTHR34853">
    <property type="match status" value="1"/>
</dbReference>
<comment type="caution">
    <text evidence="2">The sequence shown here is derived from an EMBL/GenBank/DDBJ whole genome shotgun (WGS) entry which is preliminary data.</text>
</comment>
<dbReference type="PANTHER" id="PTHR34853:SF1">
    <property type="entry name" value="LIPASE 5"/>
    <property type="match status" value="1"/>
</dbReference>
<keyword evidence="3" id="KW-1185">Reference proteome</keyword>
<dbReference type="InterPro" id="IPR005152">
    <property type="entry name" value="Lipase_secreted"/>
</dbReference>
<dbReference type="InterPro" id="IPR029058">
    <property type="entry name" value="AB_hydrolase_fold"/>
</dbReference>
<dbReference type="Gene3D" id="1.10.260.160">
    <property type="match status" value="1"/>
</dbReference>
<proteinExistence type="predicted"/>
<evidence type="ECO:0000313" key="3">
    <source>
        <dbReference type="Proteomes" id="UP000598146"/>
    </source>
</evidence>
<feature type="chain" id="PRO_5038358352" description="Lipase" evidence="1">
    <location>
        <begin position="20"/>
        <end position="387"/>
    </location>
</feature>
<reference evidence="2" key="1">
    <citation type="submission" date="2020-11" db="EMBL/GenBank/DDBJ databases">
        <title>Isolation and identification of active actinomycetes.</title>
        <authorList>
            <person name="Sun X."/>
        </authorList>
    </citation>
    <scope>NUCLEOTIDE SEQUENCE</scope>
    <source>
        <strain evidence="2">NEAU-A11</strain>
    </source>
</reference>
<evidence type="ECO:0000313" key="2">
    <source>
        <dbReference type="EMBL" id="MBG0564431.1"/>
    </source>
</evidence>
<dbReference type="Proteomes" id="UP000598146">
    <property type="component" value="Unassembled WGS sequence"/>
</dbReference>
<protein>
    <recommendedName>
        <fullName evidence="4">Lipase</fullName>
    </recommendedName>
</protein>
<name>A0A931CD97_9ACTN</name>
<dbReference type="Pfam" id="PF03583">
    <property type="entry name" value="LIP"/>
    <property type="match status" value="1"/>
</dbReference>
<evidence type="ECO:0000256" key="1">
    <source>
        <dbReference type="SAM" id="SignalP"/>
    </source>
</evidence>
<keyword evidence="1" id="KW-0732">Signal</keyword>